<dbReference type="AlphaFoldDB" id="A0A9D1XCF3"/>
<accession>A0A9D1XCF3</accession>
<evidence type="ECO:0000313" key="1">
    <source>
        <dbReference type="EMBL" id="HIX76546.1"/>
    </source>
</evidence>
<sequence>MTCQKEYRDVYLITVLGEHFALGHFGGPGVKMTPQITCGRALSNEITGTVGVTENLVQKLNNALNQIARKWQKLLNL</sequence>
<dbReference type="Proteomes" id="UP000886890">
    <property type="component" value="Unassembled WGS sequence"/>
</dbReference>
<comment type="caution">
    <text evidence="1">The sequence shown here is derived from an EMBL/GenBank/DDBJ whole genome shotgun (WGS) entry which is preliminary data.</text>
</comment>
<reference evidence="1" key="2">
    <citation type="submission" date="2021-04" db="EMBL/GenBank/DDBJ databases">
        <authorList>
            <person name="Gilroy R."/>
        </authorList>
    </citation>
    <scope>NUCLEOTIDE SEQUENCE</scope>
    <source>
        <strain evidence="1">CHK183-1962</strain>
    </source>
</reference>
<name>A0A9D1XCF3_9FIRM</name>
<proteinExistence type="predicted"/>
<dbReference type="EMBL" id="DXEK01000049">
    <property type="protein sequence ID" value="HIX76546.1"/>
    <property type="molecule type" value="Genomic_DNA"/>
</dbReference>
<reference evidence="1" key="1">
    <citation type="journal article" date="2021" name="PeerJ">
        <title>Extensive microbial diversity within the chicken gut microbiome revealed by metagenomics and culture.</title>
        <authorList>
            <person name="Gilroy R."/>
            <person name="Ravi A."/>
            <person name="Getino M."/>
            <person name="Pursley I."/>
            <person name="Horton D.L."/>
            <person name="Alikhan N.F."/>
            <person name="Baker D."/>
            <person name="Gharbi K."/>
            <person name="Hall N."/>
            <person name="Watson M."/>
            <person name="Adriaenssens E.M."/>
            <person name="Foster-Nyarko E."/>
            <person name="Jarju S."/>
            <person name="Secka A."/>
            <person name="Antonio M."/>
            <person name="Oren A."/>
            <person name="Chaudhuri R.R."/>
            <person name="La Ragione R."/>
            <person name="Hildebrand F."/>
            <person name="Pallen M.J."/>
        </authorList>
    </citation>
    <scope>NUCLEOTIDE SEQUENCE</scope>
    <source>
        <strain evidence="1">CHK183-1962</strain>
    </source>
</reference>
<organism evidence="1 2">
    <name type="scientific">Candidatus Fusicatenibacter merdavium</name>
    <dbReference type="NCBI Taxonomy" id="2838600"/>
    <lineage>
        <taxon>Bacteria</taxon>
        <taxon>Bacillati</taxon>
        <taxon>Bacillota</taxon>
        <taxon>Clostridia</taxon>
        <taxon>Lachnospirales</taxon>
        <taxon>Lachnospiraceae</taxon>
        <taxon>Fusicatenibacter</taxon>
    </lineage>
</organism>
<evidence type="ECO:0000313" key="2">
    <source>
        <dbReference type="Proteomes" id="UP000886890"/>
    </source>
</evidence>
<gene>
    <name evidence="1" type="ORF">H9734_02965</name>
</gene>
<protein>
    <submittedName>
        <fullName evidence="1">Uncharacterized protein</fullName>
    </submittedName>
</protein>